<dbReference type="SMART" id="SM00388">
    <property type="entry name" value="HisKA"/>
    <property type="match status" value="1"/>
</dbReference>
<dbReference type="GO" id="GO:0000155">
    <property type="term" value="F:phosphorelay sensor kinase activity"/>
    <property type="evidence" value="ECO:0007669"/>
    <property type="project" value="InterPro"/>
</dbReference>
<dbReference type="STRING" id="33007.HMPREF3198_02152"/>
<keyword evidence="4" id="KW-0597">Phosphoprotein</keyword>
<dbReference type="InterPro" id="IPR050736">
    <property type="entry name" value="Sensor_HK_Regulatory"/>
</dbReference>
<evidence type="ECO:0000313" key="11">
    <source>
        <dbReference type="Proteomes" id="UP000235122"/>
    </source>
</evidence>
<dbReference type="CDD" id="cd00082">
    <property type="entry name" value="HisKA"/>
    <property type="match status" value="1"/>
</dbReference>
<dbReference type="InterPro" id="IPR005467">
    <property type="entry name" value="His_kinase_dom"/>
</dbReference>
<dbReference type="EC" id="2.7.13.3" evidence="3"/>
<dbReference type="InterPro" id="IPR003594">
    <property type="entry name" value="HATPase_dom"/>
</dbReference>
<sequence length="279" mass="30011">MGRGGSLPRRNYFLPGLPCTNFRKMPSLYWIGIALALVATAFCIGKSAAKPRKSSQPLENVSSFAVLTHEIRTPLALVAGAAELLQEESTGPLNSAQSQLVQTICDNSSRTIALAESFLTFEKVRAKDFSPSFETVDLRSLIRDSARALRNINDRPILLTDDTEPLQVEADPALLRAVVWNLANNALRHSGGRAAIEISSHASHACAYIEVTDFGAGITPHSQRELFTAFSSPASEDGSYGLGLAIVAQIVALHGGNVRVDSTPSGGTLFQVEIPRRQK</sequence>
<protein>
    <recommendedName>
        <fullName evidence="3">histidine kinase</fullName>
        <ecNumber evidence="3">2.7.13.3</ecNumber>
    </recommendedName>
</protein>
<evidence type="ECO:0000256" key="5">
    <source>
        <dbReference type="ARBA" id="ARBA00022679"/>
    </source>
</evidence>
<comment type="subcellular location">
    <subcellularLocation>
        <location evidence="2">Cell membrane</location>
    </subcellularLocation>
</comment>
<dbReference type="Pfam" id="PF02518">
    <property type="entry name" value="HATPase_c"/>
    <property type="match status" value="1"/>
</dbReference>
<evidence type="ECO:0000256" key="8">
    <source>
        <dbReference type="SAM" id="Phobius"/>
    </source>
</evidence>
<dbReference type="Proteomes" id="UP000235122">
    <property type="component" value="Unassembled WGS sequence"/>
</dbReference>
<keyword evidence="8" id="KW-0472">Membrane</keyword>
<name>A0A2I1ILF1_9ACTO</name>
<comment type="catalytic activity">
    <reaction evidence="1">
        <text>ATP + protein L-histidine = ADP + protein N-phospho-L-histidine.</text>
        <dbReference type="EC" id="2.7.13.3"/>
    </reaction>
</comment>
<accession>A0A2I1ILF1</accession>
<keyword evidence="7" id="KW-0902">Two-component regulatory system</keyword>
<keyword evidence="11" id="KW-1185">Reference proteome</keyword>
<comment type="caution">
    <text evidence="10">The sequence shown here is derived from an EMBL/GenBank/DDBJ whole genome shotgun (WGS) entry which is preliminary data.</text>
</comment>
<dbReference type="CDD" id="cd00075">
    <property type="entry name" value="HATPase"/>
    <property type="match status" value="1"/>
</dbReference>
<dbReference type="Gene3D" id="1.10.287.130">
    <property type="match status" value="1"/>
</dbReference>
<dbReference type="SMART" id="SM00387">
    <property type="entry name" value="HATPase_c"/>
    <property type="match status" value="1"/>
</dbReference>
<dbReference type="PANTHER" id="PTHR43711">
    <property type="entry name" value="TWO-COMPONENT HISTIDINE KINASE"/>
    <property type="match status" value="1"/>
</dbReference>
<evidence type="ECO:0000256" key="7">
    <source>
        <dbReference type="ARBA" id="ARBA00023012"/>
    </source>
</evidence>
<dbReference type="GO" id="GO:0005886">
    <property type="term" value="C:plasma membrane"/>
    <property type="evidence" value="ECO:0007669"/>
    <property type="project" value="UniProtKB-SubCell"/>
</dbReference>
<dbReference type="PANTHER" id="PTHR43711:SF31">
    <property type="entry name" value="HISTIDINE KINASE"/>
    <property type="match status" value="1"/>
</dbReference>
<evidence type="ECO:0000259" key="9">
    <source>
        <dbReference type="PROSITE" id="PS50109"/>
    </source>
</evidence>
<dbReference type="PROSITE" id="PS50109">
    <property type="entry name" value="HIS_KIN"/>
    <property type="match status" value="1"/>
</dbReference>
<keyword evidence="5" id="KW-0808">Transferase</keyword>
<evidence type="ECO:0000256" key="3">
    <source>
        <dbReference type="ARBA" id="ARBA00012438"/>
    </source>
</evidence>
<dbReference type="EMBL" id="PKKO01000005">
    <property type="protein sequence ID" value="PKY71912.1"/>
    <property type="molecule type" value="Genomic_DNA"/>
</dbReference>
<dbReference type="InterPro" id="IPR003661">
    <property type="entry name" value="HisK_dim/P_dom"/>
</dbReference>
<keyword evidence="8" id="KW-0812">Transmembrane</keyword>
<evidence type="ECO:0000256" key="4">
    <source>
        <dbReference type="ARBA" id="ARBA00022553"/>
    </source>
</evidence>
<dbReference type="Pfam" id="PF00512">
    <property type="entry name" value="HisKA"/>
    <property type="match status" value="1"/>
</dbReference>
<dbReference type="PRINTS" id="PR00344">
    <property type="entry name" value="BCTRLSENSOR"/>
</dbReference>
<keyword evidence="8" id="KW-1133">Transmembrane helix</keyword>
<proteinExistence type="predicted"/>
<evidence type="ECO:0000256" key="1">
    <source>
        <dbReference type="ARBA" id="ARBA00000085"/>
    </source>
</evidence>
<dbReference type="SUPFAM" id="SSF47384">
    <property type="entry name" value="Homodimeric domain of signal transducing histidine kinase"/>
    <property type="match status" value="1"/>
</dbReference>
<reference evidence="10 11" key="1">
    <citation type="submission" date="2017-12" db="EMBL/GenBank/DDBJ databases">
        <title>Phylogenetic diversity of female urinary microbiome.</title>
        <authorList>
            <person name="Thomas-White K."/>
            <person name="Wolfe A.J."/>
        </authorList>
    </citation>
    <scope>NUCLEOTIDE SEQUENCE [LARGE SCALE GENOMIC DNA]</scope>
    <source>
        <strain evidence="10 11">UMB0402</strain>
    </source>
</reference>
<dbReference type="AlphaFoldDB" id="A0A2I1ILF1"/>
<dbReference type="SUPFAM" id="SSF55874">
    <property type="entry name" value="ATPase domain of HSP90 chaperone/DNA topoisomerase II/histidine kinase"/>
    <property type="match status" value="1"/>
</dbReference>
<evidence type="ECO:0000256" key="6">
    <source>
        <dbReference type="ARBA" id="ARBA00022777"/>
    </source>
</evidence>
<dbReference type="InterPro" id="IPR004358">
    <property type="entry name" value="Sig_transdc_His_kin-like_C"/>
</dbReference>
<organism evidence="10 11">
    <name type="scientific">Winkia neuii</name>
    <dbReference type="NCBI Taxonomy" id="33007"/>
    <lineage>
        <taxon>Bacteria</taxon>
        <taxon>Bacillati</taxon>
        <taxon>Actinomycetota</taxon>
        <taxon>Actinomycetes</taxon>
        <taxon>Actinomycetales</taxon>
        <taxon>Actinomycetaceae</taxon>
        <taxon>Winkia</taxon>
    </lineage>
</organism>
<keyword evidence="6 10" id="KW-0418">Kinase</keyword>
<dbReference type="InterPro" id="IPR036097">
    <property type="entry name" value="HisK_dim/P_sf"/>
</dbReference>
<evidence type="ECO:0000256" key="2">
    <source>
        <dbReference type="ARBA" id="ARBA00004236"/>
    </source>
</evidence>
<feature type="domain" description="Histidine kinase" evidence="9">
    <location>
        <begin position="66"/>
        <end position="278"/>
    </location>
</feature>
<feature type="transmembrane region" description="Helical" evidence="8">
    <location>
        <begin position="27"/>
        <end position="45"/>
    </location>
</feature>
<gene>
    <name evidence="10" type="ORF">CYJ19_09350</name>
</gene>
<evidence type="ECO:0000313" key="10">
    <source>
        <dbReference type="EMBL" id="PKY71912.1"/>
    </source>
</evidence>
<dbReference type="Gene3D" id="3.30.565.10">
    <property type="entry name" value="Histidine kinase-like ATPase, C-terminal domain"/>
    <property type="match status" value="1"/>
</dbReference>
<dbReference type="InterPro" id="IPR036890">
    <property type="entry name" value="HATPase_C_sf"/>
</dbReference>